<accession>A0A8J4Y3N1</accession>
<dbReference type="AlphaFoldDB" id="A0A8J4Y3N1"/>
<gene>
    <name evidence="1" type="ORF">GWK47_008538</name>
</gene>
<protein>
    <submittedName>
        <fullName evidence="1">Uncharacterized protein</fullName>
    </submittedName>
</protein>
<keyword evidence="2" id="KW-1185">Reference proteome</keyword>
<evidence type="ECO:0000313" key="1">
    <source>
        <dbReference type="EMBL" id="KAG0716909.1"/>
    </source>
</evidence>
<sequence length="169" mass="19259">MPSVVLWAKRSPQRYQCSTASQGVIRLLLSLERGKSRFGKHGVPITEVTDAFNFIVEHPHAQITVDCQEFQMLERFTVVIYDKTSPLVSVNEARRNCSARKTERWRTFPQLNRPCCSTPSVQCTRLASGQPVTRPNNRHQLLKAAVGHWMQKQSPGFLSGARSLRQQRL</sequence>
<name>A0A8J4Y3N1_CHIOP</name>
<organism evidence="1 2">
    <name type="scientific">Chionoecetes opilio</name>
    <name type="common">Atlantic snow crab</name>
    <name type="synonym">Cancer opilio</name>
    <dbReference type="NCBI Taxonomy" id="41210"/>
    <lineage>
        <taxon>Eukaryota</taxon>
        <taxon>Metazoa</taxon>
        <taxon>Ecdysozoa</taxon>
        <taxon>Arthropoda</taxon>
        <taxon>Crustacea</taxon>
        <taxon>Multicrustacea</taxon>
        <taxon>Malacostraca</taxon>
        <taxon>Eumalacostraca</taxon>
        <taxon>Eucarida</taxon>
        <taxon>Decapoda</taxon>
        <taxon>Pleocyemata</taxon>
        <taxon>Brachyura</taxon>
        <taxon>Eubrachyura</taxon>
        <taxon>Majoidea</taxon>
        <taxon>Majidae</taxon>
        <taxon>Chionoecetes</taxon>
    </lineage>
</organism>
<dbReference type="OrthoDB" id="6430887at2759"/>
<comment type="caution">
    <text evidence="1">The sequence shown here is derived from an EMBL/GenBank/DDBJ whole genome shotgun (WGS) entry which is preliminary data.</text>
</comment>
<proteinExistence type="predicted"/>
<reference evidence="1" key="1">
    <citation type="submission" date="2020-07" db="EMBL/GenBank/DDBJ databases">
        <title>The High-quality genome of the commercially important snow crab, Chionoecetes opilio.</title>
        <authorList>
            <person name="Jeong J.-H."/>
            <person name="Ryu S."/>
        </authorList>
    </citation>
    <scope>NUCLEOTIDE SEQUENCE</scope>
    <source>
        <strain evidence="1">MADBK_172401_WGS</strain>
        <tissue evidence="1">Digestive gland</tissue>
    </source>
</reference>
<dbReference type="Proteomes" id="UP000770661">
    <property type="component" value="Unassembled WGS sequence"/>
</dbReference>
<evidence type="ECO:0000313" key="2">
    <source>
        <dbReference type="Proteomes" id="UP000770661"/>
    </source>
</evidence>
<dbReference type="EMBL" id="JACEEZ010018444">
    <property type="protein sequence ID" value="KAG0716909.1"/>
    <property type="molecule type" value="Genomic_DNA"/>
</dbReference>